<dbReference type="Proteomes" id="UP000001304">
    <property type="component" value="Chromosome"/>
</dbReference>
<dbReference type="InterPro" id="IPR036640">
    <property type="entry name" value="ABC1_TM_sf"/>
</dbReference>
<dbReference type="BioCyc" id="IAGG583356:GHAH-1751-MONOMER"/>
<keyword evidence="3 4" id="KW-0472">Membrane</keyword>
<evidence type="ECO:0000256" key="2">
    <source>
        <dbReference type="ARBA" id="ARBA00022989"/>
    </source>
</evidence>
<dbReference type="STRING" id="583356.Igag_1764"/>
<dbReference type="Gene3D" id="1.20.1560.10">
    <property type="entry name" value="ABC transporter type 1, transmembrane domain"/>
    <property type="match status" value="1"/>
</dbReference>
<feature type="transmembrane region" description="Helical" evidence="4">
    <location>
        <begin position="242"/>
        <end position="264"/>
    </location>
</feature>
<proteinExistence type="predicted"/>
<evidence type="ECO:0000313" key="5">
    <source>
        <dbReference type="EMBL" id="ADM28561.1"/>
    </source>
</evidence>
<gene>
    <name evidence="5" type="ordered locus">Igag_1764</name>
</gene>
<name>E0SSA4_IGNAA</name>
<evidence type="ECO:0000256" key="1">
    <source>
        <dbReference type="ARBA" id="ARBA00022692"/>
    </source>
</evidence>
<keyword evidence="6" id="KW-1185">Reference proteome</keyword>
<dbReference type="AlphaFoldDB" id="E0SSA4"/>
<accession>E0SSA4</accession>
<evidence type="ECO:0000256" key="3">
    <source>
        <dbReference type="ARBA" id="ARBA00023136"/>
    </source>
</evidence>
<evidence type="ECO:0000256" key="4">
    <source>
        <dbReference type="SAM" id="Phobius"/>
    </source>
</evidence>
<feature type="transmembrane region" description="Helical" evidence="4">
    <location>
        <begin position="284"/>
        <end position="305"/>
    </location>
</feature>
<feature type="transmembrane region" description="Helical" evidence="4">
    <location>
        <begin position="26"/>
        <end position="46"/>
    </location>
</feature>
<feature type="transmembrane region" description="Helical" evidence="4">
    <location>
        <begin position="167"/>
        <end position="187"/>
    </location>
</feature>
<keyword evidence="2 4" id="KW-1133">Transmembrane helix</keyword>
<keyword evidence="1 4" id="KW-0812">Transmembrane</keyword>
<dbReference type="EMBL" id="CP002098">
    <property type="protein sequence ID" value="ADM28561.1"/>
    <property type="molecule type" value="Genomic_DNA"/>
</dbReference>
<reference evidence="5 6" key="1">
    <citation type="journal article" date="2010" name="Stand. Genomic Sci.">
        <title>Complete genome sequence of Ignisphaera aggregans type strain (AQ1.S1).</title>
        <authorList>
            <person name="Goker M."/>
            <person name="Held B."/>
            <person name="Lapidus A."/>
            <person name="Nolan M."/>
            <person name="Spring S."/>
            <person name="Yasawong M."/>
            <person name="Lucas S."/>
            <person name="Glavina Del Rio T."/>
            <person name="Tice H."/>
            <person name="Cheng J.F."/>
            <person name="Goodwin L."/>
            <person name="Tapia R."/>
            <person name="Pitluck S."/>
            <person name="Liolios K."/>
            <person name="Ivanova N."/>
            <person name="Mavromatis K."/>
            <person name="Mikhailova N."/>
            <person name="Pati A."/>
            <person name="Chen A."/>
            <person name="Palaniappan K."/>
            <person name="Brambilla E."/>
            <person name="Land M."/>
            <person name="Hauser L."/>
            <person name="Chang Y.J."/>
            <person name="Jeffries C.D."/>
            <person name="Brettin T."/>
            <person name="Detter J.C."/>
            <person name="Han C."/>
            <person name="Rohde M."/>
            <person name="Sikorski J."/>
            <person name="Woyke T."/>
            <person name="Bristow J."/>
            <person name="Eisen J.A."/>
            <person name="Markowitz V."/>
            <person name="Hugenholtz P."/>
            <person name="Kyrpides N.C."/>
            <person name="Klenk H.P."/>
        </authorList>
    </citation>
    <scope>NUCLEOTIDE SEQUENCE [LARGE SCALE GENOMIC DNA]</scope>
    <source>
        <strain evidence="6">DSM 17230 / JCM 13409 / AQ1.S1</strain>
    </source>
</reference>
<dbReference type="KEGG" id="iag:Igag_1764"/>
<evidence type="ECO:0000313" key="6">
    <source>
        <dbReference type="Proteomes" id="UP000001304"/>
    </source>
</evidence>
<dbReference type="GO" id="GO:0016020">
    <property type="term" value="C:membrane"/>
    <property type="evidence" value="ECO:0007669"/>
    <property type="project" value="InterPro"/>
</dbReference>
<protein>
    <submittedName>
        <fullName evidence="5">ABC-type multidrug transport system ATPase and permease components-like protein</fullName>
    </submittedName>
</protein>
<organism evidence="5 6">
    <name type="scientific">Ignisphaera aggregans (strain DSM 17230 / JCM 13409 / AQ1.S1)</name>
    <dbReference type="NCBI Taxonomy" id="583356"/>
    <lineage>
        <taxon>Archaea</taxon>
        <taxon>Thermoproteota</taxon>
        <taxon>Thermoprotei</taxon>
        <taxon>Desulfurococcales</taxon>
        <taxon>Desulfurococcaceae</taxon>
        <taxon>Ignisphaera</taxon>
    </lineage>
</organism>
<feature type="transmembrane region" description="Helical" evidence="4">
    <location>
        <begin position="67"/>
        <end position="88"/>
    </location>
</feature>
<dbReference type="GO" id="GO:0005524">
    <property type="term" value="F:ATP binding"/>
    <property type="evidence" value="ECO:0007669"/>
    <property type="project" value="InterPro"/>
</dbReference>
<dbReference type="SUPFAM" id="SSF90123">
    <property type="entry name" value="ABC transporter transmembrane region"/>
    <property type="match status" value="1"/>
</dbReference>
<sequence length="315" mass="35707">MKLFQFDNIIKDMKILAVFVKRYMRYRYIVIGFLLALTVFILRAYTNGSIVPLVIKDLADAVGRGNIIGGGGTYALMRLGIAVIIMVGTEWMLKPYFSSIARFIVDMKKNMIKKIDPTNGDRKDIVGRIASDIDFVAWNISSMYTTVTPNVLTAIVSSMTLYTLNPMIGIINILFIPIPLIILNQYVKRAEIARMGERMMYSESIYYIQKFVEGDCNAHEILTSSLNKWYSNIQKLIYLDRFYWSSTLAYIFLAPIFSILLLSMGNIRVTSGDVAGIIYTSMQIHSSLINGLWGLAILGQTIPAIERILNISERR</sequence>
<dbReference type="HOGENOM" id="CLU_838374_0_0_2"/>